<gene>
    <name evidence="2" type="ORF">A3H78_04540</name>
</gene>
<organism evidence="2 3">
    <name type="scientific">Candidatus Roizmanbacteria bacterium RIFCSPLOWO2_02_FULL_36_11</name>
    <dbReference type="NCBI Taxonomy" id="1802071"/>
    <lineage>
        <taxon>Bacteria</taxon>
        <taxon>Candidatus Roizmaniibacteriota</taxon>
    </lineage>
</organism>
<comment type="caution">
    <text evidence="2">The sequence shown here is derived from an EMBL/GenBank/DDBJ whole genome shotgun (WGS) entry which is preliminary data.</text>
</comment>
<evidence type="ECO:0000256" key="1">
    <source>
        <dbReference type="SAM" id="Phobius"/>
    </source>
</evidence>
<feature type="transmembrane region" description="Helical" evidence="1">
    <location>
        <begin position="77"/>
        <end position="98"/>
    </location>
</feature>
<proteinExistence type="predicted"/>
<evidence type="ECO:0000313" key="3">
    <source>
        <dbReference type="Proteomes" id="UP000177418"/>
    </source>
</evidence>
<keyword evidence="1" id="KW-0472">Membrane</keyword>
<keyword evidence="1" id="KW-0812">Transmembrane</keyword>
<keyword evidence="1" id="KW-1133">Transmembrane helix</keyword>
<name>A0A1F7JIA5_9BACT</name>
<dbReference type="EMBL" id="MGAV01000007">
    <property type="protein sequence ID" value="OGK55339.1"/>
    <property type="molecule type" value="Genomic_DNA"/>
</dbReference>
<protein>
    <submittedName>
        <fullName evidence="2">Uncharacterized protein</fullName>
    </submittedName>
</protein>
<dbReference type="Proteomes" id="UP000177418">
    <property type="component" value="Unassembled WGS sequence"/>
</dbReference>
<evidence type="ECO:0000313" key="2">
    <source>
        <dbReference type="EMBL" id="OGK55339.1"/>
    </source>
</evidence>
<accession>A0A1F7JIA5</accession>
<reference evidence="2 3" key="1">
    <citation type="journal article" date="2016" name="Nat. Commun.">
        <title>Thousands of microbial genomes shed light on interconnected biogeochemical processes in an aquifer system.</title>
        <authorList>
            <person name="Anantharaman K."/>
            <person name="Brown C.T."/>
            <person name="Hug L.A."/>
            <person name="Sharon I."/>
            <person name="Castelle C.J."/>
            <person name="Probst A.J."/>
            <person name="Thomas B.C."/>
            <person name="Singh A."/>
            <person name="Wilkins M.J."/>
            <person name="Karaoz U."/>
            <person name="Brodie E.L."/>
            <person name="Williams K.H."/>
            <person name="Hubbard S.S."/>
            <person name="Banfield J.F."/>
        </authorList>
    </citation>
    <scope>NUCLEOTIDE SEQUENCE [LARGE SCALE GENOMIC DNA]</scope>
</reference>
<sequence length="217" mass="24535">MDLLLIFKSVNKIAIIAFLITFIAIIYEIYLLVNEKNQSAKPIIPDFRGSNKIPSVKVARLQSKHENIILSRPNKRLIIILFIILITFGIIYAMGFILKVSDLELTNTTSGEKTTVKIISSSGIKLYNMQWKELDGVEIGSIKSGDLIYITLANVQGGDIDKARIRVNNDGWVSNDETILFDKQKNIFYRQYKVASTESVLKIEAQLHSKEDGWLGQ</sequence>
<dbReference type="AlphaFoldDB" id="A0A1F7JIA5"/>
<feature type="transmembrane region" description="Helical" evidence="1">
    <location>
        <begin position="13"/>
        <end position="33"/>
    </location>
</feature>